<gene>
    <name evidence="1" type="ORF">YSA_08753</name>
</gene>
<dbReference type="Proteomes" id="UP000005268">
    <property type="component" value="Chromosome"/>
</dbReference>
<dbReference type="AlphaFoldDB" id="I3V189"/>
<dbReference type="HOGENOM" id="CLU_3295237_0_0_6"/>
<evidence type="ECO:0000313" key="1">
    <source>
        <dbReference type="EMBL" id="AFK71510.1"/>
    </source>
</evidence>
<proteinExistence type="predicted"/>
<protein>
    <submittedName>
        <fullName evidence="1">Uncharacterized protein</fullName>
    </submittedName>
</protein>
<dbReference type="KEGG" id="ppi:YSA_08753"/>
<reference evidence="1 2" key="1">
    <citation type="journal article" date="2012" name="J. Bacteriol.">
        <title>Complete Genome Sequence of the Naphthalene-Degrading Pseudomonas putida Strain ND6.</title>
        <authorList>
            <person name="Li S."/>
            <person name="Zhao H."/>
            <person name="Li Y."/>
            <person name="Niu S."/>
            <person name="Cai B."/>
        </authorList>
    </citation>
    <scope>NUCLEOTIDE SEQUENCE [LARGE SCALE GENOMIC DNA]</scope>
    <source>
        <strain evidence="1 2">ND6</strain>
    </source>
</reference>
<dbReference type="EMBL" id="CP003588">
    <property type="protein sequence ID" value="AFK71510.1"/>
    <property type="molecule type" value="Genomic_DNA"/>
</dbReference>
<name>I3V189_PSEPU</name>
<evidence type="ECO:0000313" key="2">
    <source>
        <dbReference type="Proteomes" id="UP000005268"/>
    </source>
</evidence>
<accession>I3V189</accession>
<sequence>MPIVKVTRRLRWRWPVQSTCNLNLTLMMKFFPCMHLVRFD</sequence>
<organism evidence="1 2">
    <name type="scientific">Pseudomonas putida ND6</name>
    <dbReference type="NCBI Taxonomy" id="231023"/>
    <lineage>
        <taxon>Bacteria</taxon>
        <taxon>Pseudomonadati</taxon>
        <taxon>Pseudomonadota</taxon>
        <taxon>Gammaproteobacteria</taxon>
        <taxon>Pseudomonadales</taxon>
        <taxon>Pseudomonadaceae</taxon>
        <taxon>Pseudomonas</taxon>
    </lineage>
</organism>